<sequence length="151" mass="17982">MMYVFVCFLVFNLLAFFAPKRLVPIEIYATCIFAYAYGVTTDLVLDLHYNLYGYLQKGFQWLSLLAVIMYFPSISFLFLNFYPFNKALGRKVLYILSWTLFSVVFEWFVVNTDFFYYNGWKLLYSALVYFIIFLILVSNLKLVRKIISSKR</sequence>
<organism evidence="2 3">
    <name type="scientific">Priestia aryabhattai</name>
    <name type="common">Bacillus aryabhattai</name>
    <dbReference type="NCBI Taxonomy" id="412384"/>
    <lineage>
        <taxon>Bacteria</taxon>
        <taxon>Bacillati</taxon>
        <taxon>Bacillota</taxon>
        <taxon>Bacilli</taxon>
        <taxon>Bacillales</taxon>
        <taxon>Bacillaceae</taxon>
        <taxon>Priestia</taxon>
    </lineage>
</organism>
<proteinExistence type="predicted"/>
<dbReference type="Proteomes" id="UP000543174">
    <property type="component" value="Unassembled WGS sequence"/>
</dbReference>
<name>A0A7W3NFH1_PRIAR</name>
<gene>
    <name evidence="2" type="ORF">HNP21_005187</name>
</gene>
<evidence type="ECO:0000313" key="3">
    <source>
        <dbReference type="Proteomes" id="UP000543174"/>
    </source>
</evidence>
<dbReference type="RefSeq" id="WP_097813488.1">
    <property type="nucleotide sequence ID" value="NZ_JACJHT010000008.1"/>
</dbReference>
<accession>A0A7W3NFH1</accession>
<dbReference type="NCBIfam" id="NF041644">
    <property type="entry name" value="CBO0543_fam"/>
    <property type="match status" value="1"/>
</dbReference>
<feature type="transmembrane region" description="Helical" evidence="1">
    <location>
        <begin position="122"/>
        <end position="143"/>
    </location>
</feature>
<dbReference type="AlphaFoldDB" id="A0A7W3NFH1"/>
<reference evidence="2" key="1">
    <citation type="submission" date="2020-08" db="EMBL/GenBank/DDBJ databases">
        <title>Functional genomics of gut bacteria from endangered species of beetles.</title>
        <authorList>
            <person name="Carlos-Shanley C."/>
        </authorList>
    </citation>
    <scope>NUCLEOTIDE SEQUENCE [LARGE SCALE GENOMIC DNA]</scope>
    <source>
        <strain evidence="2">S00060</strain>
    </source>
</reference>
<dbReference type="EMBL" id="JACJHT010000008">
    <property type="protein sequence ID" value="MBA9042054.1"/>
    <property type="molecule type" value="Genomic_DNA"/>
</dbReference>
<evidence type="ECO:0000256" key="1">
    <source>
        <dbReference type="SAM" id="Phobius"/>
    </source>
</evidence>
<feature type="transmembrane region" description="Helical" evidence="1">
    <location>
        <begin position="92"/>
        <end position="110"/>
    </location>
</feature>
<evidence type="ECO:0000313" key="2">
    <source>
        <dbReference type="EMBL" id="MBA9042054.1"/>
    </source>
</evidence>
<comment type="caution">
    <text evidence="2">The sequence shown here is derived from an EMBL/GenBank/DDBJ whole genome shotgun (WGS) entry which is preliminary data.</text>
</comment>
<keyword evidence="3" id="KW-1185">Reference proteome</keyword>
<feature type="transmembrane region" description="Helical" evidence="1">
    <location>
        <begin position="58"/>
        <end position="80"/>
    </location>
</feature>
<keyword evidence="1" id="KW-0472">Membrane</keyword>
<keyword evidence="1" id="KW-1133">Transmembrane helix</keyword>
<keyword evidence="1" id="KW-0812">Transmembrane</keyword>
<dbReference type="InterPro" id="IPR048147">
    <property type="entry name" value="CBO0543-like"/>
</dbReference>
<protein>
    <submittedName>
        <fullName evidence="2">Uncharacterized protein</fullName>
    </submittedName>
</protein>